<dbReference type="Pfam" id="PF01144">
    <property type="entry name" value="CoA_trans"/>
    <property type="match status" value="1"/>
</dbReference>
<gene>
    <name evidence="3" type="ORF">FHU38_001351</name>
</gene>
<dbReference type="InterPro" id="IPR004163">
    <property type="entry name" value="CoA_transf_BS"/>
</dbReference>
<reference evidence="3 4" key="1">
    <citation type="submission" date="2020-03" db="EMBL/GenBank/DDBJ databases">
        <title>Sequencing the genomes of 1000 actinobacteria strains.</title>
        <authorList>
            <person name="Klenk H.-P."/>
        </authorList>
    </citation>
    <scope>NUCLEOTIDE SEQUENCE [LARGE SCALE GENOMIC DNA]</scope>
    <source>
        <strain evidence="3 4">DSM 45685</strain>
    </source>
</reference>
<dbReference type="NCBIfam" id="TIGR02429">
    <property type="entry name" value="pcaI_scoA_fam"/>
    <property type="match status" value="1"/>
</dbReference>
<dbReference type="AlphaFoldDB" id="A0A7X5ZPR9"/>
<dbReference type="Proteomes" id="UP000545493">
    <property type="component" value="Unassembled WGS sequence"/>
</dbReference>
<proteinExistence type="inferred from homology"/>
<protein>
    <submittedName>
        <fullName evidence="3">3-oxoacid CoA-transferase A subunit</fullName>
    </submittedName>
</protein>
<dbReference type="PANTHER" id="PTHR13707:SF60">
    <property type="entry name" value="ACETATE COA-TRANSFERASE SUBUNIT ALPHA"/>
    <property type="match status" value="1"/>
</dbReference>
<dbReference type="InterPro" id="IPR012792">
    <property type="entry name" value="3-oxoacid_CoA-transf_A"/>
</dbReference>
<dbReference type="SUPFAM" id="SSF100950">
    <property type="entry name" value="NagB/RpiA/CoA transferase-like"/>
    <property type="match status" value="1"/>
</dbReference>
<comment type="caution">
    <text evidence="3">The sequence shown here is derived from an EMBL/GenBank/DDBJ whole genome shotgun (WGS) entry which is preliminary data.</text>
</comment>
<dbReference type="GO" id="GO:0008410">
    <property type="term" value="F:CoA-transferase activity"/>
    <property type="evidence" value="ECO:0007669"/>
    <property type="project" value="InterPro"/>
</dbReference>
<evidence type="ECO:0000313" key="4">
    <source>
        <dbReference type="Proteomes" id="UP000545493"/>
    </source>
</evidence>
<comment type="similarity">
    <text evidence="1">Belongs to the 3-oxoacid CoA-transferase subunit A family.</text>
</comment>
<keyword evidence="2 3" id="KW-0808">Transferase</keyword>
<organism evidence="3 4">
    <name type="scientific">Saccharomonospora amisosensis</name>
    <dbReference type="NCBI Taxonomy" id="1128677"/>
    <lineage>
        <taxon>Bacteria</taxon>
        <taxon>Bacillati</taxon>
        <taxon>Actinomycetota</taxon>
        <taxon>Actinomycetes</taxon>
        <taxon>Pseudonocardiales</taxon>
        <taxon>Pseudonocardiaceae</taxon>
        <taxon>Saccharomonospora</taxon>
    </lineage>
</organism>
<evidence type="ECO:0000313" key="3">
    <source>
        <dbReference type="EMBL" id="NIJ11007.1"/>
    </source>
</evidence>
<evidence type="ECO:0000256" key="2">
    <source>
        <dbReference type="ARBA" id="ARBA00022679"/>
    </source>
</evidence>
<keyword evidence="4" id="KW-1185">Reference proteome</keyword>
<dbReference type="InterPro" id="IPR004165">
    <property type="entry name" value="CoA_trans_fam_I"/>
</dbReference>
<dbReference type="PROSITE" id="PS01273">
    <property type="entry name" value="COA_TRANSF_1"/>
    <property type="match status" value="1"/>
</dbReference>
<evidence type="ECO:0000256" key="1">
    <source>
        <dbReference type="ARBA" id="ARBA00005612"/>
    </source>
</evidence>
<dbReference type="RefSeq" id="WP_167167701.1">
    <property type="nucleotide sequence ID" value="NZ_JAAOYM010000001.1"/>
</dbReference>
<sequence length="225" mass="23556">MRKPVLTAKEAVADIADGAVLLAGGFAGAGYPMLLFEALADRGVRGLTLVCLNGGQGEVGAARLVRDGAVDTLVCSYPLGPADHVVREAVESGRMRMDLVPQGTLAEAIRAGGAGLGGALTRTGLGTRFAEGRDVVLVRGVEYLLEPAIRGDVAFIRAHEADPWGNLRYRHAQQNFNPFMATAAKLTIAHVDRVVGDGFEPASVHTPGVFVQRIVVEGDPDGHPA</sequence>
<dbReference type="Gene3D" id="3.40.1080.10">
    <property type="entry name" value="Glutaconate Coenzyme A-transferase"/>
    <property type="match status" value="1"/>
</dbReference>
<name>A0A7X5ZPR9_9PSEU</name>
<dbReference type="EMBL" id="JAAOYM010000001">
    <property type="protein sequence ID" value="NIJ11007.1"/>
    <property type="molecule type" value="Genomic_DNA"/>
</dbReference>
<dbReference type="PANTHER" id="PTHR13707">
    <property type="entry name" value="KETOACID-COENZYME A TRANSFERASE"/>
    <property type="match status" value="1"/>
</dbReference>
<dbReference type="InterPro" id="IPR037171">
    <property type="entry name" value="NagB/RpiA_transferase-like"/>
</dbReference>
<dbReference type="SMART" id="SM00882">
    <property type="entry name" value="CoA_trans"/>
    <property type="match status" value="1"/>
</dbReference>
<accession>A0A7X5ZPR9</accession>